<evidence type="ECO:0000313" key="21">
    <source>
        <dbReference type="Proteomes" id="UP000594638"/>
    </source>
</evidence>
<keyword evidence="12 13" id="KW-0407">Ion channel</keyword>
<dbReference type="SMART" id="SM00062">
    <property type="entry name" value="PBPb"/>
    <property type="match status" value="1"/>
</dbReference>
<feature type="transmembrane region" description="Helical" evidence="16">
    <location>
        <begin position="801"/>
        <end position="821"/>
    </location>
</feature>
<reference evidence="20 21" key="1">
    <citation type="submission" date="2019-12" db="EMBL/GenBank/DDBJ databases">
        <authorList>
            <person name="Alioto T."/>
            <person name="Alioto T."/>
            <person name="Gomez Garrido J."/>
        </authorList>
    </citation>
    <scope>NUCLEOTIDE SEQUENCE [LARGE SCALE GENOMIC DNA]</scope>
</reference>
<comment type="subcellular location">
    <subcellularLocation>
        <location evidence="1">Membrane</location>
        <topology evidence="1">Multi-pass membrane protein</topology>
    </subcellularLocation>
</comment>
<evidence type="ECO:0000256" key="13">
    <source>
        <dbReference type="PIRNR" id="PIRNR037090"/>
    </source>
</evidence>
<dbReference type="Gramene" id="OE9A107941T1">
    <property type="protein sequence ID" value="OE9A107941C1"/>
    <property type="gene ID" value="OE9A107941"/>
</dbReference>
<evidence type="ECO:0000313" key="20">
    <source>
        <dbReference type="EMBL" id="CAA2953489.1"/>
    </source>
</evidence>
<proteinExistence type="inferred from homology"/>
<evidence type="ECO:0000256" key="9">
    <source>
        <dbReference type="ARBA" id="ARBA00023170"/>
    </source>
</evidence>
<dbReference type="InterPro" id="IPR015683">
    <property type="entry name" value="Ionotropic_Glu_rcpt"/>
</dbReference>
<evidence type="ECO:0000256" key="11">
    <source>
        <dbReference type="ARBA" id="ARBA00023286"/>
    </source>
</evidence>
<keyword evidence="4 16" id="KW-0812">Transmembrane</keyword>
<feature type="domain" description="Solute-binding protein family 3/N-terminal" evidence="18">
    <location>
        <begin position="442"/>
        <end position="782"/>
    </location>
</feature>
<dbReference type="InterPro" id="IPR001638">
    <property type="entry name" value="Solute-binding_3/MltF_N"/>
</dbReference>
<dbReference type="InterPro" id="IPR028082">
    <property type="entry name" value="Peripla_BP_I"/>
</dbReference>
<dbReference type="Pfam" id="PF01094">
    <property type="entry name" value="ANF_receptor"/>
    <property type="match status" value="1"/>
</dbReference>
<keyword evidence="9 13" id="KW-0675">Receptor</keyword>
<dbReference type="Gene3D" id="3.40.50.2300">
    <property type="match status" value="2"/>
</dbReference>
<dbReference type="PANTHER" id="PTHR18966">
    <property type="entry name" value="IONOTROPIC GLUTAMATE RECEPTOR"/>
    <property type="match status" value="1"/>
</dbReference>
<dbReference type="OrthoDB" id="5984008at2759"/>
<feature type="disulfide bond" evidence="14">
    <location>
        <begin position="729"/>
        <end position="784"/>
    </location>
</feature>
<dbReference type="FunFam" id="3.40.50.2300:FF:000188">
    <property type="entry name" value="Glutamate receptor"/>
    <property type="match status" value="1"/>
</dbReference>
<evidence type="ECO:0000259" key="19">
    <source>
        <dbReference type="SMART" id="SM00079"/>
    </source>
</evidence>
<dbReference type="SUPFAM" id="SSF53822">
    <property type="entry name" value="Periplasmic binding protein-like I"/>
    <property type="match status" value="1"/>
</dbReference>
<feature type="domain" description="Ionotropic glutamate receptor C-terminal" evidence="19">
    <location>
        <begin position="444"/>
        <end position="781"/>
    </location>
</feature>
<feature type="transmembrane region" description="Helical" evidence="16">
    <location>
        <begin position="624"/>
        <end position="642"/>
    </location>
</feature>
<evidence type="ECO:0000256" key="17">
    <source>
        <dbReference type="SAM" id="SignalP"/>
    </source>
</evidence>
<keyword evidence="14" id="KW-1015">Disulfide bond</keyword>
<keyword evidence="10" id="KW-0325">Glycoprotein</keyword>
<evidence type="ECO:0000256" key="12">
    <source>
        <dbReference type="ARBA" id="ARBA00023303"/>
    </source>
</evidence>
<comment type="function">
    <text evidence="13">Glutamate-gated receptor that probably acts as non-selective cation channel.</text>
</comment>
<feature type="transmembrane region" description="Helical" evidence="16">
    <location>
        <begin position="564"/>
        <end position="582"/>
    </location>
</feature>
<evidence type="ECO:0000256" key="5">
    <source>
        <dbReference type="ARBA" id="ARBA00022729"/>
    </source>
</evidence>
<dbReference type="Pfam" id="PF00060">
    <property type="entry name" value="Lig_chan"/>
    <property type="match status" value="1"/>
</dbReference>
<organism evidence="20 21">
    <name type="scientific">Olea europaea subsp. europaea</name>
    <dbReference type="NCBI Taxonomy" id="158383"/>
    <lineage>
        <taxon>Eukaryota</taxon>
        <taxon>Viridiplantae</taxon>
        <taxon>Streptophyta</taxon>
        <taxon>Embryophyta</taxon>
        <taxon>Tracheophyta</taxon>
        <taxon>Spermatophyta</taxon>
        <taxon>Magnoliopsida</taxon>
        <taxon>eudicotyledons</taxon>
        <taxon>Gunneridae</taxon>
        <taxon>Pentapetalae</taxon>
        <taxon>asterids</taxon>
        <taxon>lamiids</taxon>
        <taxon>Lamiales</taxon>
        <taxon>Oleaceae</taxon>
        <taxon>Oleeae</taxon>
        <taxon>Olea</taxon>
    </lineage>
</organism>
<keyword evidence="8 13" id="KW-0472">Membrane</keyword>
<dbReference type="SUPFAM" id="SSF53850">
    <property type="entry name" value="Periplasmic binding protein-like II"/>
    <property type="match status" value="1"/>
</dbReference>
<dbReference type="CDD" id="cd19990">
    <property type="entry name" value="PBP1_GABAb_receptor_plant"/>
    <property type="match status" value="1"/>
</dbReference>
<feature type="transmembrane region" description="Helical" evidence="16">
    <location>
        <begin position="594"/>
        <end position="612"/>
    </location>
</feature>
<gene>
    <name evidence="20" type="ORF">OLEA9_A107941</name>
</gene>
<feature type="signal peptide" evidence="17">
    <location>
        <begin position="1"/>
        <end position="28"/>
    </location>
</feature>
<protein>
    <recommendedName>
        <fullName evidence="13">Glutamate receptor</fullName>
    </recommendedName>
</protein>
<comment type="caution">
    <text evidence="20">The sequence shown here is derived from an EMBL/GenBank/DDBJ whole genome shotgun (WGS) entry which is preliminary data.</text>
</comment>
<accession>A0A8S0PHY3</accession>
<dbReference type="FunFam" id="3.40.190.10:FF:000054">
    <property type="entry name" value="Glutamate receptor"/>
    <property type="match status" value="1"/>
</dbReference>
<feature type="region of interest" description="Disordered" evidence="15">
    <location>
        <begin position="857"/>
        <end position="880"/>
    </location>
</feature>
<keyword evidence="7 13" id="KW-0406">Ion transport</keyword>
<evidence type="ECO:0000256" key="15">
    <source>
        <dbReference type="SAM" id="MobiDB-lite"/>
    </source>
</evidence>
<keyword evidence="3 13" id="KW-0813">Transport</keyword>
<dbReference type="InterPro" id="IPR001320">
    <property type="entry name" value="Iontro_rcpt_C"/>
</dbReference>
<name>A0A8S0PHY3_OLEEU</name>
<dbReference type="GO" id="GO:0015276">
    <property type="term" value="F:ligand-gated monoatomic ion channel activity"/>
    <property type="evidence" value="ECO:0007669"/>
    <property type="project" value="InterPro"/>
</dbReference>
<evidence type="ECO:0000256" key="2">
    <source>
        <dbReference type="ARBA" id="ARBA00008685"/>
    </source>
</evidence>
<keyword evidence="5 17" id="KW-0732">Signal</keyword>
<evidence type="ECO:0000256" key="16">
    <source>
        <dbReference type="SAM" id="Phobius"/>
    </source>
</evidence>
<dbReference type="Pfam" id="PF10613">
    <property type="entry name" value="Lig_chan-Glu_bd"/>
    <property type="match status" value="1"/>
</dbReference>
<dbReference type="Gene3D" id="1.10.287.70">
    <property type="match status" value="1"/>
</dbReference>
<dbReference type="AlphaFoldDB" id="A0A8S0PHY3"/>
<dbReference type="SMART" id="SM00079">
    <property type="entry name" value="PBPe"/>
    <property type="match status" value="1"/>
</dbReference>
<sequence>MPYVSLSTLRHLIMKTFLLLLFFLVALALKPEGINGDERIIGAISDCNARVGKEERVAMDMAVQDFNMQHNQTFLMLRLKCSKRKPLQSALAARHLINKNKVEVILGPRSWEEASTVSEVSENYDVPILSFADSSPPWAAERWPFLIQAAAGTHIQMKAVANIIQSWGWRRANVIYEDTDSAANGISPYLYGALQAVDVEISNLRPLPSFADSSFLHKELENLKKEQCRVFVVHTSLELARRVFGMAKEKKMMEKEYVWITTDSITSLVHSMNFSLISSMQGVVGVRNSFLETGPHFNNFSTRFYGIFGRKYPEEKHHEPGIFALQAYDAVWTVGLAMNEGTKSNGRQLLESILKTDFDGLSGNIQFTGQKLEPTTRFQIINIIGKHYRELGFWTENLGFSYTIDHGGYNLSMESLGDVNWPGLGGRSSAPRGWDRSTIENPLRIGVPNGSITNKFVKVDYDSSTGKYIFSGFSIDVFNETARHLKYSLQYEFVPFGGNYNDLVKKVQSKEFDAAVGDIAIISNRCEYVEFTHAHTETGLVMVVPILWHSSRALLFVKPFTTAMWFLTFFINVFNGFVVWSIERNYCSELRGPILNQIGTLLWLAFATLFSLHGEKLHSNLSRMATVVWLFVALVITQSYTASLSSMLTVQNLEPKITNIETLKSNNALIGYSHMSFVREYLEGPLGFKSSNIRNFTSTDEYAQALRSGAIAAAFLEAPVAKLFVAKYCKSFTIAGPTFLVGGYGFAFPRGSLLLPDIDEALLNVRENGVLKDLEQSLIASEQCVDIQSDNETASLSPQNFFVLFIITGVTSSASLLIYYFRAKDRYENSRARYKGIWIATIMVLKKLGHRRNKFSRKVSDVADENPGNSPDNSHSQSQV</sequence>
<evidence type="ECO:0000256" key="10">
    <source>
        <dbReference type="ARBA" id="ARBA00023180"/>
    </source>
</evidence>
<dbReference type="EMBL" id="CACTIH010000091">
    <property type="protein sequence ID" value="CAA2953489.1"/>
    <property type="molecule type" value="Genomic_DNA"/>
</dbReference>
<feature type="compositionally biased region" description="Polar residues" evidence="15">
    <location>
        <begin position="867"/>
        <end position="880"/>
    </location>
</feature>
<keyword evidence="21" id="KW-1185">Reference proteome</keyword>
<evidence type="ECO:0000256" key="4">
    <source>
        <dbReference type="ARBA" id="ARBA00022692"/>
    </source>
</evidence>
<keyword evidence="11 13" id="KW-1071">Ligand-gated ion channel</keyword>
<dbReference type="Gene3D" id="3.40.190.10">
    <property type="entry name" value="Periplasmic binding protein-like II"/>
    <property type="match status" value="1"/>
</dbReference>
<dbReference type="Proteomes" id="UP000594638">
    <property type="component" value="Unassembled WGS sequence"/>
</dbReference>
<dbReference type="InterPro" id="IPR019594">
    <property type="entry name" value="Glu/Gly-bd"/>
</dbReference>
<dbReference type="PIRSF" id="PIRSF037090">
    <property type="entry name" value="Iontro_Glu-like_rcpt_pln"/>
    <property type="match status" value="1"/>
</dbReference>
<dbReference type="GO" id="GO:0016020">
    <property type="term" value="C:membrane"/>
    <property type="evidence" value="ECO:0007669"/>
    <property type="project" value="UniProtKB-SubCell"/>
</dbReference>
<evidence type="ECO:0000256" key="6">
    <source>
        <dbReference type="ARBA" id="ARBA00022989"/>
    </source>
</evidence>
<dbReference type="InterPro" id="IPR001828">
    <property type="entry name" value="ANF_lig-bd_rcpt"/>
</dbReference>
<evidence type="ECO:0000256" key="8">
    <source>
        <dbReference type="ARBA" id="ARBA00023136"/>
    </source>
</evidence>
<evidence type="ECO:0000259" key="18">
    <source>
        <dbReference type="SMART" id="SM00062"/>
    </source>
</evidence>
<comment type="similarity">
    <text evidence="2 13">Belongs to the glutamate-gated ion channel (TC 1.A.10.1) family.</text>
</comment>
<evidence type="ECO:0000256" key="14">
    <source>
        <dbReference type="PIRSR" id="PIRSR037090-50"/>
    </source>
</evidence>
<feature type="chain" id="PRO_5035831691" description="Glutamate receptor" evidence="17">
    <location>
        <begin position="29"/>
        <end position="880"/>
    </location>
</feature>
<keyword evidence="6 16" id="KW-1133">Transmembrane helix</keyword>
<dbReference type="FunFam" id="1.10.287.70:FF:000172">
    <property type="entry name" value="Glutamate receptor"/>
    <property type="match status" value="1"/>
</dbReference>
<dbReference type="InterPro" id="IPR044440">
    <property type="entry name" value="GABAb_receptor_plant_PBP1"/>
</dbReference>
<dbReference type="CDD" id="cd13686">
    <property type="entry name" value="GluR_Plant"/>
    <property type="match status" value="1"/>
</dbReference>
<evidence type="ECO:0000256" key="7">
    <source>
        <dbReference type="ARBA" id="ARBA00023065"/>
    </source>
</evidence>
<dbReference type="InterPro" id="IPR017103">
    <property type="entry name" value="Iontropic_Glu_rcpt_pln"/>
</dbReference>
<evidence type="ECO:0000256" key="3">
    <source>
        <dbReference type="ARBA" id="ARBA00022448"/>
    </source>
</evidence>
<evidence type="ECO:0000256" key="1">
    <source>
        <dbReference type="ARBA" id="ARBA00004141"/>
    </source>
</evidence>